<sequence length="91" mass="9598">MALMTDPMTTSRGILKLISESVSAADLAKASSTLELGYPRDAIFYALVAARDSGASVSSGVRELILTGISWPEDELKDITSTLKNIPLLAA</sequence>
<dbReference type="AlphaFoldDB" id="A0A173LXP4"/>
<dbReference type="Proteomes" id="UP000243847">
    <property type="component" value="Chromosome sequence1"/>
</dbReference>
<evidence type="ECO:0000313" key="1">
    <source>
        <dbReference type="EMBL" id="BAU99670.1"/>
    </source>
</evidence>
<dbReference type="EMBL" id="AP017457">
    <property type="protein sequence ID" value="BAU99670.1"/>
    <property type="molecule type" value="Genomic_DNA"/>
</dbReference>
<proteinExistence type="predicted"/>
<name>A0A173LXP4_9MICO</name>
<dbReference type="OrthoDB" id="5117709at2"/>
<evidence type="ECO:0000313" key="2">
    <source>
        <dbReference type="Proteomes" id="UP000243847"/>
    </source>
</evidence>
<dbReference type="KEGG" id="amin:AUMI_111280"/>
<gene>
    <name evidence="1" type="ORF">AUMI_111280</name>
</gene>
<protein>
    <submittedName>
        <fullName evidence="1">Uncharacterized protein</fullName>
    </submittedName>
</protein>
<dbReference type="RefSeq" id="WP_096382359.1">
    <property type="nucleotide sequence ID" value="NZ_AP017457.1"/>
</dbReference>
<dbReference type="GeneID" id="80452318"/>
<accession>A0A173LXP4</accession>
<reference evidence="1 2" key="1">
    <citation type="journal article" date="2016" name="Genome Announc.">
        <title>Complete Genome Sequence of Aurantimicrobium minutum Type Strain KNCT, a Planktonic Ultramicrobacterium Isolated from River Water.</title>
        <authorList>
            <person name="Nakai R."/>
            <person name="Fujisawa T."/>
            <person name="Nakamura Y."/>
            <person name="Nishide H."/>
            <person name="Uchiyama I."/>
            <person name="Baba T."/>
            <person name="Toyoda A."/>
            <person name="Fujiyama A."/>
            <person name="Naganuma T."/>
            <person name="Niki H."/>
        </authorList>
    </citation>
    <scope>NUCLEOTIDE SEQUENCE [LARGE SCALE GENOMIC DNA]</scope>
    <source>
        <strain evidence="1 2">KNC</strain>
    </source>
</reference>
<organism evidence="1 2">
    <name type="scientific">Aurantimicrobium minutum</name>
    <dbReference type="NCBI Taxonomy" id="708131"/>
    <lineage>
        <taxon>Bacteria</taxon>
        <taxon>Bacillati</taxon>
        <taxon>Actinomycetota</taxon>
        <taxon>Actinomycetes</taxon>
        <taxon>Micrococcales</taxon>
        <taxon>Microbacteriaceae</taxon>
        <taxon>Aurantimicrobium</taxon>
    </lineage>
</organism>